<evidence type="ECO:0000256" key="2">
    <source>
        <dbReference type="SAM" id="SignalP"/>
    </source>
</evidence>
<feature type="region of interest" description="Disordered" evidence="1">
    <location>
        <begin position="20"/>
        <end position="41"/>
    </location>
</feature>
<proteinExistence type="predicted"/>
<feature type="signal peptide" evidence="2">
    <location>
        <begin position="1"/>
        <end position="20"/>
    </location>
</feature>
<comment type="caution">
    <text evidence="3">The sequence shown here is derived from an EMBL/GenBank/DDBJ whole genome shotgun (WGS) entry which is preliminary data.</text>
</comment>
<protein>
    <submittedName>
        <fullName evidence="3">Uncharacterized protein</fullName>
    </submittedName>
</protein>
<evidence type="ECO:0000313" key="3">
    <source>
        <dbReference type="EMBL" id="GIY72775.1"/>
    </source>
</evidence>
<evidence type="ECO:0000313" key="4">
    <source>
        <dbReference type="Proteomes" id="UP001054837"/>
    </source>
</evidence>
<name>A0AAV4VQW8_9ARAC</name>
<keyword evidence="2" id="KW-0732">Signal</keyword>
<organism evidence="3 4">
    <name type="scientific">Caerostris darwini</name>
    <dbReference type="NCBI Taxonomy" id="1538125"/>
    <lineage>
        <taxon>Eukaryota</taxon>
        <taxon>Metazoa</taxon>
        <taxon>Ecdysozoa</taxon>
        <taxon>Arthropoda</taxon>
        <taxon>Chelicerata</taxon>
        <taxon>Arachnida</taxon>
        <taxon>Araneae</taxon>
        <taxon>Araneomorphae</taxon>
        <taxon>Entelegynae</taxon>
        <taxon>Araneoidea</taxon>
        <taxon>Araneidae</taxon>
        <taxon>Caerostris</taxon>
    </lineage>
</organism>
<sequence>MRFLISSFFNLLKLFETASAQKSASPNRKKQPSQKKKKLLIRPNADVLNTSSKFTCLSLEKNLDFPLNDIEDFTSNMNVQDISDNVNKL</sequence>
<keyword evidence="4" id="KW-1185">Reference proteome</keyword>
<dbReference type="EMBL" id="BPLQ01013515">
    <property type="protein sequence ID" value="GIY72775.1"/>
    <property type="molecule type" value="Genomic_DNA"/>
</dbReference>
<reference evidence="3 4" key="1">
    <citation type="submission" date="2021-06" db="EMBL/GenBank/DDBJ databases">
        <title>Caerostris darwini draft genome.</title>
        <authorList>
            <person name="Kono N."/>
            <person name="Arakawa K."/>
        </authorList>
    </citation>
    <scope>NUCLEOTIDE SEQUENCE [LARGE SCALE GENOMIC DNA]</scope>
</reference>
<dbReference type="AlphaFoldDB" id="A0AAV4VQW8"/>
<accession>A0AAV4VQW8</accession>
<evidence type="ECO:0000256" key="1">
    <source>
        <dbReference type="SAM" id="MobiDB-lite"/>
    </source>
</evidence>
<dbReference type="Proteomes" id="UP001054837">
    <property type="component" value="Unassembled WGS sequence"/>
</dbReference>
<feature type="compositionally biased region" description="Basic residues" evidence="1">
    <location>
        <begin position="27"/>
        <end position="40"/>
    </location>
</feature>
<gene>
    <name evidence="3" type="ORF">CDAR_504871</name>
</gene>
<feature type="chain" id="PRO_5043999964" evidence="2">
    <location>
        <begin position="21"/>
        <end position="89"/>
    </location>
</feature>